<dbReference type="EMBL" id="DF977484">
    <property type="protein sequence ID" value="GAW26617.1"/>
    <property type="molecule type" value="Genomic_DNA"/>
</dbReference>
<reference evidence="1" key="1">
    <citation type="submission" date="2016-03" db="EMBL/GenBank/DDBJ databases">
        <title>Draft genome sequence of Rosellinia necatrix.</title>
        <authorList>
            <person name="Kanematsu S."/>
        </authorList>
    </citation>
    <scope>NUCLEOTIDE SEQUENCE [LARGE SCALE GENOMIC DNA]</scope>
    <source>
        <strain evidence="1">W97</strain>
    </source>
</reference>
<evidence type="ECO:0000313" key="2">
    <source>
        <dbReference type="Proteomes" id="UP000054516"/>
    </source>
</evidence>
<dbReference type="Proteomes" id="UP000054516">
    <property type="component" value="Unassembled WGS sequence"/>
</dbReference>
<sequence length="78" mass="8902">MNVLALNKDRKYPWAKGWLADIFIVGNEYSIGGARAFDQRRCNWRPSFRGQIISAETYYHPAAPCMVLLVPVTMGNVR</sequence>
<evidence type="ECO:0000313" key="1">
    <source>
        <dbReference type="EMBL" id="GAW26617.1"/>
    </source>
</evidence>
<keyword evidence="2" id="KW-1185">Reference proteome</keyword>
<dbReference type="AlphaFoldDB" id="A0A1S8A985"/>
<name>A0A1S8A985_ROSNE</name>
<accession>A0A1S8A985</accession>
<proteinExistence type="predicted"/>
<organism evidence="1">
    <name type="scientific">Rosellinia necatrix</name>
    <name type="common">White root-rot fungus</name>
    <dbReference type="NCBI Taxonomy" id="77044"/>
    <lineage>
        <taxon>Eukaryota</taxon>
        <taxon>Fungi</taxon>
        <taxon>Dikarya</taxon>
        <taxon>Ascomycota</taxon>
        <taxon>Pezizomycotina</taxon>
        <taxon>Sordariomycetes</taxon>
        <taxon>Xylariomycetidae</taxon>
        <taxon>Xylariales</taxon>
        <taxon>Xylariaceae</taxon>
        <taxon>Rosellinia</taxon>
    </lineage>
</organism>
<protein>
    <submittedName>
        <fullName evidence="1">Uncharacterized protein</fullName>
    </submittedName>
</protein>
<gene>
    <name evidence="1" type="ORF">SAMD00023353_3901150</name>
</gene>